<keyword evidence="4 7" id="KW-0808">Transferase</keyword>
<dbReference type="Gene3D" id="3.40.640.10">
    <property type="entry name" value="Type I PLP-dependent aspartate aminotransferase-like (Major domain)"/>
    <property type="match status" value="1"/>
</dbReference>
<organism evidence="7 8">
    <name type="scientific">Candidatus Jorgensenbacteria bacterium GW2011_GWC1_48_8</name>
    <dbReference type="NCBI Taxonomy" id="1618666"/>
    <lineage>
        <taxon>Bacteria</taxon>
        <taxon>Candidatus Joergenseniibacteriota</taxon>
    </lineage>
</organism>
<name>A0A0G1UWD4_9BACT</name>
<dbReference type="Proteomes" id="UP000034600">
    <property type="component" value="Unassembled WGS sequence"/>
</dbReference>
<dbReference type="Gene3D" id="3.90.1150.10">
    <property type="entry name" value="Aspartate Aminotransferase, domain 1"/>
    <property type="match status" value="1"/>
</dbReference>
<dbReference type="PANTHER" id="PTHR46383">
    <property type="entry name" value="ASPARTATE AMINOTRANSFERASE"/>
    <property type="match status" value="1"/>
</dbReference>
<dbReference type="GO" id="GO:0008483">
    <property type="term" value="F:transaminase activity"/>
    <property type="evidence" value="ECO:0007669"/>
    <property type="project" value="UniProtKB-KW"/>
</dbReference>
<proteinExistence type="inferred from homology"/>
<dbReference type="Pfam" id="PF00155">
    <property type="entry name" value="Aminotran_1_2"/>
    <property type="match status" value="1"/>
</dbReference>
<dbReference type="PANTHER" id="PTHR46383:SF1">
    <property type="entry name" value="ASPARTATE AMINOTRANSFERASE"/>
    <property type="match status" value="1"/>
</dbReference>
<dbReference type="InterPro" id="IPR004839">
    <property type="entry name" value="Aminotransferase_I/II_large"/>
</dbReference>
<keyword evidence="5" id="KW-0663">Pyridoxal phosphate</keyword>
<dbReference type="InterPro" id="IPR015424">
    <property type="entry name" value="PyrdxlP-dep_Trfase"/>
</dbReference>
<feature type="domain" description="Aminotransferase class I/classII large" evidence="6">
    <location>
        <begin position="48"/>
        <end position="119"/>
    </location>
</feature>
<dbReference type="InterPro" id="IPR050596">
    <property type="entry name" value="AspAT/PAT-like"/>
</dbReference>
<keyword evidence="3 7" id="KW-0032">Aminotransferase</keyword>
<evidence type="ECO:0000259" key="6">
    <source>
        <dbReference type="Pfam" id="PF00155"/>
    </source>
</evidence>
<evidence type="ECO:0000313" key="8">
    <source>
        <dbReference type="Proteomes" id="UP000034600"/>
    </source>
</evidence>
<dbReference type="InterPro" id="IPR015421">
    <property type="entry name" value="PyrdxlP-dep_Trfase_major"/>
</dbReference>
<evidence type="ECO:0000256" key="3">
    <source>
        <dbReference type="ARBA" id="ARBA00022576"/>
    </source>
</evidence>
<reference evidence="7 8" key="1">
    <citation type="journal article" date="2015" name="Nature">
        <title>rRNA introns, odd ribosomes, and small enigmatic genomes across a large radiation of phyla.</title>
        <authorList>
            <person name="Brown C.T."/>
            <person name="Hug L.A."/>
            <person name="Thomas B.C."/>
            <person name="Sharon I."/>
            <person name="Castelle C.J."/>
            <person name="Singh A."/>
            <person name="Wilkins M.J."/>
            <person name="Williams K.H."/>
            <person name="Banfield J.F."/>
        </authorList>
    </citation>
    <scope>NUCLEOTIDE SEQUENCE [LARGE SCALE GENOMIC DNA]</scope>
</reference>
<evidence type="ECO:0000256" key="2">
    <source>
        <dbReference type="ARBA" id="ARBA00007441"/>
    </source>
</evidence>
<dbReference type="GO" id="GO:0006520">
    <property type="term" value="P:amino acid metabolic process"/>
    <property type="evidence" value="ECO:0007669"/>
    <property type="project" value="InterPro"/>
</dbReference>
<comment type="cofactor">
    <cofactor evidence="1">
        <name>pyridoxal 5'-phosphate</name>
        <dbReference type="ChEBI" id="CHEBI:597326"/>
    </cofactor>
</comment>
<sequence length="120" mass="13513">MKHRSSLAAAGKKFRTKNISRRVRQIVISPIKEMSILADLEEGKRGPKIISFGQGIPYFDTPPLIKTAIKKALQEPDTAKYTLEPGITELRELIARDLKRRKKIKGIKPKKEVMVSSGCQ</sequence>
<feature type="non-terminal residue" evidence="7">
    <location>
        <position position="120"/>
    </location>
</feature>
<accession>A0A0G1UWD4</accession>
<dbReference type="GO" id="GO:0030170">
    <property type="term" value="F:pyridoxal phosphate binding"/>
    <property type="evidence" value="ECO:0007669"/>
    <property type="project" value="InterPro"/>
</dbReference>
<dbReference type="EMBL" id="LCPO01000023">
    <property type="protein sequence ID" value="KKU98559.1"/>
    <property type="molecule type" value="Genomic_DNA"/>
</dbReference>
<comment type="similarity">
    <text evidence="2">Belongs to the class-I pyridoxal-phosphate-dependent aminotransferase family.</text>
</comment>
<comment type="caution">
    <text evidence="7">The sequence shown here is derived from an EMBL/GenBank/DDBJ whole genome shotgun (WGS) entry which is preliminary data.</text>
</comment>
<gene>
    <name evidence="7" type="ORF">UY32_C0023G0014</name>
</gene>
<evidence type="ECO:0000256" key="4">
    <source>
        <dbReference type="ARBA" id="ARBA00022679"/>
    </source>
</evidence>
<dbReference type="InterPro" id="IPR015422">
    <property type="entry name" value="PyrdxlP-dep_Trfase_small"/>
</dbReference>
<protein>
    <submittedName>
        <fullName evidence="7">Aromatic amino acid aminotransferase</fullName>
    </submittedName>
</protein>
<dbReference type="AlphaFoldDB" id="A0A0G1UWD4"/>
<evidence type="ECO:0000256" key="1">
    <source>
        <dbReference type="ARBA" id="ARBA00001933"/>
    </source>
</evidence>
<evidence type="ECO:0000313" key="7">
    <source>
        <dbReference type="EMBL" id="KKU98559.1"/>
    </source>
</evidence>
<evidence type="ECO:0000256" key="5">
    <source>
        <dbReference type="ARBA" id="ARBA00022898"/>
    </source>
</evidence>
<dbReference type="SUPFAM" id="SSF53383">
    <property type="entry name" value="PLP-dependent transferases"/>
    <property type="match status" value="1"/>
</dbReference>